<dbReference type="AlphaFoldDB" id="A0AAF0Y5Q1"/>
<keyword evidence="2 6" id="KW-0812">Transmembrane</keyword>
<evidence type="ECO:0000256" key="1">
    <source>
        <dbReference type="ARBA" id="ARBA00004141"/>
    </source>
</evidence>
<proteinExistence type="predicted"/>
<feature type="transmembrane region" description="Helical" evidence="6">
    <location>
        <begin position="98"/>
        <end position="120"/>
    </location>
</feature>
<sequence>MSTTRRSTRLQLSLSKEEHHSPPPEPLTPRASSFPTPPTHVPSRRASTQIDPLAAAAAVQSPLDPISPWPPTSTISDDDASPSSANTPRDDLPSAKEVYGSLAILLTYLLFAVYLLWAFAPPAWLDAVGWTWYPAREWAVVVPCWLMVVVLLAYWSYAGLTVFLTPAFTSATLITDKYANIPADDSDAAERYYAKFTSPTAVPEAVDLPIDLVNRVLYPPRPRQRPRSDATP</sequence>
<dbReference type="GO" id="GO:0006506">
    <property type="term" value="P:GPI anchor biosynthetic process"/>
    <property type="evidence" value="ECO:0007669"/>
    <property type="project" value="TreeGrafter"/>
</dbReference>
<gene>
    <name evidence="8" type="primary">Pigp</name>
    <name evidence="8" type="ORF">LOC62_02G002278</name>
</gene>
<keyword evidence="8" id="KW-0328">Glycosyltransferase</keyword>
<evidence type="ECO:0000259" key="7">
    <source>
        <dbReference type="Pfam" id="PF08510"/>
    </source>
</evidence>
<dbReference type="RefSeq" id="XP_062624771.1">
    <property type="nucleotide sequence ID" value="XM_062768787.1"/>
</dbReference>
<protein>
    <submittedName>
        <fullName evidence="8">Phosphatidylinositol N-acetylglucosaminyltransferase subunit P</fullName>
    </submittedName>
</protein>
<evidence type="ECO:0000256" key="6">
    <source>
        <dbReference type="SAM" id="Phobius"/>
    </source>
</evidence>
<feature type="transmembrane region" description="Helical" evidence="6">
    <location>
        <begin position="140"/>
        <end position="164"/>
    </location>
</feature>
<dbReference type="PANTHER" id="PTHR46346">
    <property type="entry name" value="PHOSPHATIDYLINOSITOL N-ACETYLGLUCOSAMINYLTRANSFERASE SUBUNIT P"/>
    <property type="match status" value="1"/>
</dbReference>
<dbReference type="GO" id="GO:0005783">
    <property type="term" value="C:endoplasmic reticulum"/>
    <property type="evidence" value="ECO:0007669"/>
    <property type="project" value="TreeGrafter"/>
</dbReference>
<accession>A0AAF0Y5Q1</accession>
<feature type="compositionally biased region" description="Polar residues" evidence="5">
    <location>
        <begin position="1"/>
        <end position="12"/>
    </location>
</feature>
<evidence type="ECO:0000256" key="2">
    <source>
        <dbReference type="ARBA" id="ARBA00022692"/>
    </source>
</evidence>
<evidence type="ECO:0000256" key="5">
    <source>
        <dbReference type="SAM" id="MobiDB-lite"/>
    </source>
</evidence>
<feature type="domain" description="PIG-P" evidence="7">
    <location>
        <begin position="96"/>
        <end position="218"/>
    </location>
</feature>
<dbReference type="GeneID" id="87805526"/>
<organism evidence="8 9">
    <name type="scientific">Vanrija pseudolonga</name>
    <dbReference type="NCBI Taxonomy" id="143232"/>
    <lineage>
        <taxon>Eukaryota</taxon>
        <taxon>Fungi</taxon>
        <taxon>Dikarya</taxon>
        <taxon>Basidiomycota</taxon>
        <taxon>Agaricomycotina</taxon>
        <taxon>Tremellomycetes</taxon>
        <taxon>Trichosporonales</taxon>
        <taxon>Trichosporonaceae</taxon>
        <taxon>Vanrija</taxon>
    </lineage>
</organism>
<dbReference type="GO" id="GO:0016757">
    <property type="term" value="F:glycosyltransferase activity"/>
    <property type="evidence" value="ECO:0007669"/>
    <property type="project" value="UniProtKB-KW"/>
</dbReference>
<evidence type="ECO:0000256" key="4">
    <source>
        <dbReference type="ARBA" id="ARBA00023136"/>
    </source>
</evidence>
<keyword evidence="9" id="KW-1185">Reference proteome</keyword>
<evidence type="ECO:0000256" key="3">
    <source>
        <dbReference type="ARBA" id="ARBA00022989"/>
    </source>
</evidence>
<keyword evidence="3 6" id="KW-1133">Transmembrane helix</keyword>
<name>A0AAF0Y5Q1_9TREE</name>
<evidence type="ECO:0000313" key="9">
    <source>
        <dbReference type="Proteomes" id="UP000827549"/>
    </source>
</evidence>
<keyword evidence="8" id="KW-0808">Transferase</keyword>
<dbReference type="Proteomes" id="UP000827549">
    <property type="component" value="Chromosome 2"/>
</dbReference>
<dbReference type="GO" id="GO:0016020">
    <property type="term" value="C:membrane"/>
    <property type="evidence" value="ECO:0007669"/>
    <property type="project" value="UniProtKB-SubCell"/>
</dbReference>
<feature type="region of interest" description="Disordered" evidence="5">
    <location>
        <begin position="1"/>
        <end position="92"/>
    </location>
</feature>
<dbReference type="EMBL" id="CP086715">
    <property type="protein sequence ID" value="WOO78739.1"/>
    <property type="molecule type" value="Genomic_DNA"/>
</dbReference>
<dbReference type="PANTHER" id="PTHR46346:SF1">
    <property type="entry name" value="PHOSPHATIDYLINOSITOL N-ACETYLGLUCOSAMINYLTRANSFERASE SUBUNIT P"/>
    <property type="match status" value="1"/>
</dbReference>
<comment type="subcellular location">
    <subcellularLocation>
        <location evidence="1">Membrane</location>
        <topology evidence="1">Multi-pass membrane protein</topology>
    </subcellularLocation>
</comment>
<dbReference type="InterPro" id="IPR052263">
    <property type="entry name" value="GPI_Anchor_Biosynth"/>
</dbReference>
<reference evidence="8" key="1">
    <citation type="submission" date="2023-10" db="EMBL/GenBank/DDBJ databases">
        <authorList>
            <person name="Noh H."/>
        </authorList>
    </citation>
    <scope>NUCLEOTIDE SEQUENCE</scope>
    <source>
        <strain evidence="8">DUCC4014</strain>
    </source>
</reference>
<dbReference type="InterPro" id="IPR013717">
    <property type="entry name" value="PIG-P"/>
</dbReference>
<dbReference type="Pfam" id="PF08510">
    <property type="entry name" value="PIG-P"/>
    <property type="match status" value="1"/>
</dbReference>
<keyword evidence="4 6" id="KW-0472">Membrane</keyword>
<evidence type="ECO:0000313" key="8">
    <source>
        <dbReference type="EMBL" id="WOO78739.1"/>
    </source>
</evidence>